<protein>
    <submittedName>
        <fullName evidence="2">Alpha/beta hydrolase</fullName>
    </submittedName>
</protein>
<dbReference type="Pfam" id="PF00561">
    <property type="entry name" value="Abhydrolase_1"/>
    <property type="match status" value="1"/>
</dbReference>
<dbReference type="InterPro" id="IPR000073">
    <property type="entry name" value="AB_hydrolase_1"/>
</dbReference>
<sequence>MKVLNRLRPRSRWLRLVLAGLALIALAVTFAVRQPAPIGHWDSADGQDRFLRAYREAFAALPDPAETIDVRTDFGIVRVYRFAATAAGAEGGGANAPLLLLPGRASATPVWADNLPLLLPISDVYTVDLLGEPGMSVQSRPINTDEAQAEWLHQTLQALPPDRFHLVGLSIGGWTAVNLALHRPEHIASMTVIDPVHVFADIPFGTIVRSIPAALPWLPRSWRDSFNSYTAGGAPVEDEPVADMIEAGMQHYRMRLPQPTRISEERLRRLDLPVLAIIAGESVMHDPQSAAETARQTLPRGTVRLYPDASHAVNGEQPERIAEDVAAFAASHP</sequence>
<dbReference type="SUPFAM" id="SSF53474">
    <property type="entry name" value="alpha/beta-Hydrolases"/>
    <property type="match status" value="1"/>
</dbReference>
<proteinExistence type="predicted"/>
<feature type="domain" description="AB hydrolase-1" evidence="1">
    <location>
        <begin position="97"/>
        <end position="229"/>
    </location>
</feature>
<dbReference type="InterPro" id="IPR050266">
    <property type="entry name" value="AB_hydrolase_sf"/>
</dbReference>
<dbReference type="InterPro" id="IPR029058">
    <property type="entry name" value="AB_hydrolase_fold"/>
</dbReference>
<reference evidence="2 3" key="1">
    <citation type="submission" date="2020-02" db="EMBL/GenBank/DDBJ databases">
        <title>Draft Genome Sequence of Verrucosispora sp. Strain CWR15, Isolated from Gulf of Mexico Sponge.</title>
        <authorList>
            <person name="Kennedy S.J."/>
            <person name="Cella E."/>
            <person name="Azarian T."/>
            <person name="Baker B.J."/>
            <person name="Shaw L.N."/>
        </authorList>
    </citation>
    <scope>NUCLEOTIDE SEQUENCE [LARGE SCALE GENOMIC DNA]</scope>
    <source>
        <strain evidence="2 3">CWR15</strain>
    </source>
</reference>
<dbReference type="AlphaFoldDB" id="A0A6M1L6Z4"/>
<dbReference type="Proteomes" id="UP000478148">
    <property type="component" value="Unassembled WGS sequence"/>
</dbReference>
<dbReference type="PANTHER" id="PTHR43798:SF5">
    <property type="entry name" value="MONOACYLGLYCEROL LIPASE ABHD6"/>
    <property type="match status" value="1"/>
</dbReference>
<dbReference type="GO" id="GO:0046464">
    <property type="term" value="P:acylglycerol catabolic process"/>
    <property type="evidence" value="ECO:0007669"/>
    <property type="project" value="TreeGrafter"/>
</dbReference>
<dbReference type="EMBL" id="SAIY01000001">
    <property type="protein sequence ID" value="NGM12003.1"/>
    <property type="molecule type" value="Genomic_DNA"/>
</dbReference>
<evidence type="ECO:0000313" key="3">
    <source>
        <dbReference type="Proteomes" id="UP000478148"/>
    </source>
</evidence>
<gene>
    <name evidence="2" type="ORF">ENC19_04590</name>
</gene>
<name>A0A6M1L6Z4_9ACTN</name>
<keyword evidence="3" id="KW-1185">Reference proteome</keyword>
<evidence type="ECO:0000313" key="2">
    <source>
        <dbReference type="EMBL" id="NGM12003.1"/>
    </source>
</evidence>
<dbReference type="Gene3D" id="3.40.50.1820">
    <property type="entry name" value="alpha/beta hydrolase"/>
    <property type="match status" value="1"/>
</dbReference>
<dbReference type="PANTHER" id="PTHR43798">
    <property type="entry name" value="MONOACYLGLYCEROL LIPASE"/>
    <property type="match status" value="1"/>
</dbReference>
<comment type="caution">
    <text evidence="2">The sequence shown here is derived from an EMBL/GenBank/DDBJ whole genome shotgun (WGS) entry which is preliminary data.</text>
</comment>
<dbReference type="GO" id="GO:0016020">
    <property type="term" value="C:membrane"/>
    <property type="evidence" value="ECO:0007669"/>
    <property type="project" value="TreeGrafter"/>
</dbReference>
<keyword evidence="2" id="KW-0378">Hydrolase</keyword>
<organism evidence="2 3">
    <name type="scientific">Verrucosispora sioxanthis</name>
    <dbReference type="NCBI Taxonomy" id="2499994"/>
    <lineage>
        <taxon>Bacteria</taxon>
        <taxon>Bacillati</taxon>
        <taxon>Actinomycetota</taxon>
        <taxon>Actinomycetes</taxon>
        <taxon>Micromonosporales</taxon>
        <taxon>Micromonosporaceae</taxon>
        <taxon>Micromonospora</taxon>
    </lineage>
</organism>
<evidence type="ECO:0000259" key="1">
    <source>
        <dbReference type="Pfam" id="PF00561"/>
    </source>
</evidence>
<dbReference type="GO" id="GO:0047372">
    <property type="term" value="F:monoacylglycerol lipase activity"/>
    <property type="evidence" value="ECO:0007669"/>
    <property type="project" value="TreeGrafter"/>
</dbReference>
<accession>A0A6M1L6Z4</accession>